<dbReference type="RefSeq" id="WP_168922291.1">
    <property type="nucleotide sequence ID" value="NZ_CP051461.1"/>
</dbReference>
<dbReference type="AlphaFoldDB" id="A0A6H2H9Q7"/>
<proteinExistence type="predicted"/>
<organism evidence="1 2">
    <name type="scientific">Polaromonas vacuolata</name>
    <dbReference type="NCBI Taxonomy" id="37448"/>
    <lineage>
        <taxon>Bacteria</taxon>
        <taxon>Pseudomonadati</taxon>
        <taxon>Pseudomonadota</taxon>
        <taxon>Betaproteobacteria</taxon>
        <taxon>Burkholderiales</taxon>
        <taxon>Comamonadaceae</taxon>
        <taxon>Polaromonas</taxon>
    </lineage>
</organism>
<accession>A0A6H2H9Q7</accession>
<protein>
    <submittedName>
        <fullName evidence="1">Uncharacterized protein</fullName>
    </submittedName>
</protein>
<evidence type="ECO:0000313" key="1">
    <source>
        <dbReference type="EMBL" id="QJC56611.1"/>
    </source>
</evidence>
<keyword evidence="2" id="KW-1185">Reference proteome</keyword>
<gene>
    <name evidence="1" type="ORF">HC248_01919</name>
</gene>
<name>A0A6H2H9Q7_9BURK</name>
<dbReference type="Proteomes" id="UP000502041">
    <property type="component" value="Chromosome"/>
</dbReference>
<dbReference type="EMBL" id="CP051461">
    <property type="protein sequence ID" value="QJC56611.1"/>
    <property type="molecule type" value="Genomic_DNA"/>
</dbReference>
<sequence>MRLLILIPIIHTEQDMGSFSEQVKQAYVQKYGLAKWEQHLEVINGLWSSIDQLIGGLALPYASIRLYQDGLPECGREEELVREVAGLGSKNHQLLLDLVQKGATLMGTESPGLLTQELTLLSTVLGALPKSEQEIAAPAIDEGRKLLAKRDQYIAQRINNTLCAGEIGLLFMGLAHSVEAHLQPDIQVKHLLPSLSEIGIPPQLV</sequence>
<evidence type="ECO:0000313" key="2">
    <source>
        <dbReference type="Proteomes" id="UP000502041"/>
    </source>
</evidence>
<dbReference type="KEGG" id="pvac:HC248_01919"/>
<reference evidence="1 2" key="1">
    <citation type="submission" date="2020-04" db="EMBL/GenBank/DDBJ databases">
        <title>Complete genome of a Psychrophilic, Marine, Gas Vacuolate Bacterium Polaromonas vacuolata KCTC 22033T.</title>
        <authorList>
            <person name="Hwang K."/>
            <person name="Kim K.M."/>
        </authorList>
    </citation>
    <scope>NUCLEOTIDE SEQUENCE [LARGE SCALE GENOMIC DNA]</scope>
    <source>
        <strain evidence="1 2">KCTC 22033</strain>
    </source>
</reference>